<dbReference type="GeneID" id="105056218"/>
<reference evidence="4" key="1">
    <citation type="submission" date="2025-08" db="UniProtKB">
        <authorList>
            <consortium name="RefSeq"/>
        </authorList>
    </citation>
    <scope>IDENTIFICATION</scope>
</reference>
<protein>
    <submittedName>
        <fullName evidence="4">Protein POOR HOMOLOGOUS SYNAPSIS 1</fullName>
    </submittedName>
</protein>
<evidence type="ECO:0000313" key="3">
    <source>
        <dbReference type="Proteomes" id="UP000504607"/>
    </source>
</evidence>
<keyword evidence="3" id="KW-1185">Reference proteome</keyword>
<dbReference type="Proteomes" id="UP000504607">
    <property type="component" value="Chromosome 13"/>
</dbReference>
<dbReference type="InterPro" id="IPR057619">
    <property type="entry name" value="PH_PHS1"/>
</dbReference>
<gene>
    <name evidence="4" type="primary">LOC105056218</name>
</gene>
<dbReference type="RefSeq" id="XP_010936640.1">
    <property type="nucleotide sequence ID" value="XM_010938338.2"/>
</dbReference>
<evidence type="ECO:0000313" key="4">
    <source>
        <dbReference type="RefSeq" id="XP_010936640.1"/>
    </source>
</evidence>
<evidence type="ECO:0000256" key="1">
    <source>
        <dbReference type="SAM" id="MobiDB-lite"/>
    </source>
</evidence>
<dbReference type="InParanoid" id="A0A6I9SBF8"/>
<name>A0A6I9SBF8_ELAGV</name>
<dbReference type="KEGG" id="egu:105056218"/>
<accession>A0A6I9SBF8</accession>
<dbReference type="Pfam" id="PF25349">
    <property type="entry name" value="PH_PHS1"/>
    <property type="match status" value="1"/>
</dbReference>
<feature type="region of interest" description="Disordered" evidence="1">
    <location>
        <begin position="256"/>
        <end position="285"/>
    </location>
</feature>
<dbReference type="OrthoDB" id="1864854at2759"/>
<organism evidence="3 4">
    <name type="scientific">Elaeis guineensis var. tenera</name>
    <name type="common">Oil palm</name>
    <dbReference type="NCBI Taxonomy" id="51953"/>
    <lineage>
        <taxon>Eukaryota</taxon>
        <taxon>Viridiplantae</taxon>
        <taxon>Streptophyta</taxon>
        <taxon>Embryophyta</taxon>
        <taxon>Tracheophyta</taxon>
        <taxon>Spermatophyta</taxon>
        <taxon>Magnoliopsida</taxon>
        <taxon>Liliopsida</taxon>
        <taxon>Arecaceae</taxon>
        <taxon>Arecoideae</taxon>
        <taxon>Cocoseae</taxon>
        <taxon>Elaeidinae</taxon>
        <taxon>Elaeis</taxon>
    </lineage>
</organism>
<dbReference type="AlphaFoldDB" id="A0A6I9SBF8"/>
<evidence type="ECO:0000259" key="2">
    <source>
        <dbReference type="Pfam" id="PF25349"/>
    </source>
</evidence>
<feature type="domain" description="Poor homologous synapsis 1 PH" evidence="2">
    <location>
        <begin position="21"/>
        <end position="160"/>
    </location>
</feature>
<sequence length="333" mass="36415">MAGAVGFLPAVPSAGVPVAAEQWEVEFSRFFNFPRRPSLLPPSLRPLPKGKLRSNGTWITSASPALLRVLKSHAAAVPILSISVHGNVHEEHFISNLHLSWPQVSCVSQCPIRGSRVVFLSYRDCSSQIQKFAVRFPACCEAEKFLNFVKECSRDILDIMPPGSDFVCENSSPSEFIASNGLHYRFDEESSFEEPVMTCAPEMPALSYNEEQTECSLQPALANNIDTIFSGLPPSFTELLANCSSDTEKVQKLTANTDPASQKGGYPLDPSSHGVADAAKQPNSVEVEEADLRTQIAKYMSDASFHEMLFKLEKVIDELGGDLALQVASPLHN</sequence>
<proteinExistence type="predicted"/>